<evidence type="ECO:0000256" key="1">
    <source>
        <dbReference type="SAM" id="Phobius"/>
    </source>
</evidence>
<name>A0ABR6KKQ4_9BACT</name>
<keyword evidence="3" id="KW-1185">Reference proteome</keyword>
<keyword evidence="1" id="KW-0472">Membrane</keyword>
<sequence>MKTMAFLSEEVRLNQISLFQFLLNLNLIWGTYYLLIIYLIIIEALLFNYKLRCV</sequence>
<gene>
    <name evidence="2" type="ORF">GGQ57_001980</name>
</gene>
<accession>A0ABR6KKQ4</accession>
<evidence type="ECO:0000313" key="3">
    <source>
        <dbReference type="Proteomes" id="UP000533637"/>
    </source>
</evidence>
<comment type="caution">
    <text evidence="2">The sequence shown here is derived from an EMBL/GenBank/DDBJ whole genome shotgun (WGS) entry which is preliminary data.</text>
</comment>
<organism evidence="2 3">
    <name type="scientific">Parabacteroides faecis</name>
    <dbReference type="NCBI Taxonomy" id="1217282"/>
    <lineage>
        <taxon>Bacteria</taxon>
        <taxon>Pseudomonadati</taxon>
        <taxon>Bacteroidota</taxon>
        <taxon>Bacteroidia</taxon>
        <taxon>Bacteroidales</taxon>
        <taxon>Tannerellaceae</taxon>
        <taxon>Parabacteroides</taxon>
    </lineage>
</organism>
<keyword evidence="1" id="KW-1133">Transmembrane helix</keyword>
<protein>
    <submittedName>
        <fullName evidence="2">Uncharacterized protein</fullName>
    </submittedName>
</protein>
<dbReference type="Proteomes" id="UP000533637">
    <property type="component" value="Unassembled WGS sequence"/>
</dbReference>
<feature type="transmembrane region" description="Helical" evidence="1">
    <location>
        <begin position="27"/>
        <end position="49"/>
    </location>
</feature>
<keyword evidence="1" id="KW-0812">Transmembrane</keyword>
<dbReference type="EMBL" id="JACHOC010000003">
    <property type="protein sequence ID" value="MBB4622083.1"/>
    <property type="molecule type" value="Genomic_DNA"/>
</dbReference>
<proteinExistence type="predicted"/>
<reference evidence="2 3" key="1">
    <citation type="submission" date="2020-08" db="EMBL/GenBank/DDBJ databases">
        <title>Genomic Encyclopedia of Type Strains, Phase IV (KMG-IV): sequencing the most valuable type-strain genomes for metagenomic binning, comparative biology and taxonomic classification.</title>
        <authorList>
            <person name="Goeker M."/>
        </authorList>
    </citation>
    <scope>NUCLEOTIDE SEQUENCE [LARGE SCALE GENOMIC DNA]</scope>
    <source>
        <strain evidence="2 3">DSM 102983</strain>
    </source>
</reference>
<evidence type="ECO:0000313" key="2">
    <source>
        <dbReference type="EMBL" id="MBB4622083.1"/>
    </source>
</evidence>